<sequence length="230" mass="27324">MSVGETMKRQKQNKIEALIIGNIGWCYDKETLKKHAIDYFTELYSVEQYTIGDFPVKGCFPKILSQSLRVLREKRFGVKLIKQYRPINLCTVLYKVIMKTIDIRLRQMMQILVKQNQSSFIQLRNIFDTIIIAQEAIYTMKHTKVGDGRLVNFWNDDWLPNLGILWHYYIEHGALLDSLQNRLAVSSKYSEIRQIYEWCFKHWDVKFCQIMKDSNRVANRIAKEARVEME</sequence>
<comment type="caution">
    <text evidence="1">The sequence shown here is derived from an EMBL/GenBank/DDBJ whole genome shotgun (WGS) entry which is preliminary data.</text>
</comment>
<evidence type="ECO:0000313" key="1">
    <source>
        <dbReference type="EMBL" id="KAH1074280.1"/>
    </source>
</evidence>
<dbReference type="PANTHER" id="PTHR46890:SF48">
    <property type="entry name" value="RNA-DIRECTED DNA POLYMERASE"/>
    <property type="match status" value="1"/>
</dbReference>
<evidence type="ECO:0008006" key="3">
    <source>
        <dbReference type="Google" id="ProtNLM"/>
    </source>
</evidence>
<gene>
    <name evidence="1" type="ORF">J1N35_026608</name>
</gene>
<proteinExistence type="predicted"/>
<dbReference type="EMBL" id="JAIQCV010000008">
    <property type="protein sequence ID" value="KAH1074280.1"/>
    <property type="molecule type" value="Genomic_DNA"/>
</dbReference>
<accession>A0A9D3ZX95</accession>
<protein>
    <recommendedName>
        <fullName evidence="3">RNase H type-1 domain-containing protein</fullName>
    </recommendedName>
</protein>
<reference evidence="1 2" key="1">
    <citation type="journal article" date="2021" name="Plant Biotechnol. J.">
        <title>Multi-omics assisted identification of the key and species-specific regulatory components of drought-tolerant mechanisms in Gossypium stocksii.</title>
        <authorList>
            <person name="Yu D."/>
            <person name="Ke L."/>
            <person name="Zhang D."/>
            <person name="Wu Y."/>
            <person name="Sun Y."/>
            <person name="Mei J."/>
            <person name="Sun J."/>
            <person name="Sun Y."/>
        </authorList>
    </citation>
    <scope>NUCLEOTIDE SEQUENCE [LARGE SCALE GENOMIC DNA]</scope>
    <source>
        <strain evidence="2">cv. E1</strain>
        <tissue evidence="1">Leaf</tissue>
    </source>
</reference>
<dbReference type="InterPro" id="IPR052343">
    <property type="entry name" value="Retrotransposon-Effector_Assoc"/>
</dbReference>
<evidence type="ECO:0000313" key="2">
    <source>
        <dbReference type="Proteomes" id="UP000828251"/>
    </source>
</evidence>
<dbReference type="AlphaFoldDB" id="A0A9D3ZX95"/>
<name>A0A9D3ZX95_9ROSI</name>
<dbReference type="PANTHER" id="PTHR46890">
    <property type="entry name" value="NON-LTR RETROLELEMENT REVERSE TRANSCRIPTASE-LIKE PROTEIN-RELATED"/>
    <property type="match status" value="1"/>
</dbReference>
<keyword evidence="2" id="KW-1185">Reference proteome</keyword>
<organism evidence="1 2">
    <name type="scientific">Gossypium stocksii</name>
    <dbReference type="NCBI Taxonomy" id="47602"/>
    <lineage>
        <taxon>Eukaryota</taxon>
        <taxon>Viridiplantae</taxon>
        <taxon>Streptophyta</taxon>
        <taxon>Embryophyta</taxon>
        <taxon>Tracheophyta</taxon>
        <taxon>Spermatophyta</taxon>
        <taxon>Magnoliopsida</taxon>
        <taxon>eudicotyledons</taxon>
        <taxon>Gunneridae</taxon>
        <taxon>Pentapetalae</taxon>
        <taxon>rosids</taxon>
        <taxon>malvids</taxon>
        <taxon>Malvales</taxon>
        <taxon>Malvaceae</taxon>
        <taxon>Malvoideae</taxon>
        <taxon>Gossypium</taxon>
    </lineage>
</organism>
<dbReference type="OrthoDB" id="7696066at2759"/>
<dbReference type="Proteomes" id="UP000828251">
    <property type="component" value="Unassembled WGS sequence"/>
</dbReference>